<dbReference type="SUPFAM" id="SSF102114">
    <property type="entry name" value="Radical SAM enzymes"/>
    <property type="match status" value="1"/>
</dbReference>
<dbReference type="PANTHER" id="PTHR13932">
    <property type="entry name" value="COPROPORPHYRINIGEN III OXIDASE"/>
    <property type="match status" value="1"/>
</dbReference>
<keyword evidence="10 14" id="KW-0408">Iron</keyword>
<evidence type="ECO:0000256" key="2">
    <source>
        <dbReference type="ARBA" id="ARBA00004785"/>
    </source>
</evidence>
<evidence type="ECO:0000256" key="14">
    <source>
        <dbReference type="PIRNR" id="PIRNR000167"/>
    </source>
</evidence>
<feature type="binding site" evidence="15">
    <location>
        <position position="138"/>
    </location>
    <ligand>
        <name>S-adenosyl-L-methionine</name>
        <dbReference type="ChEBI" id="CHEBI:59789"/>
        <label>1</label>
    </ligand>
</feature>
<evidence type="ECO:0000256" key="4">
    <source>
        <dbReference type="ARBA" id="ARBA00011245"/>
    </source>
</evidence>
<evidence type="ECO:0000256" key="15">
    <source>
        <dbReference type="PIRSR" id="PIRSR000167-1"/>
    </source>
</evidence>
<dbReference type="PIRSF" id="PIRSF000167">
    <property type="entry name" value="HemN"/>
    <property type="match status" value="1"/>
</dbReference>
<feature type="binding site" evidence="15">
    <location>
        <position position="322"/>
    </location>
    <ligand>
        <name>S-adenosyl-L-methionine</name>
        <dbReference type="ChEBI" id="CHEBI:59789"/>
        <label>1</label>
    </ligand>
</feature>
<evidence type="ECO:0000256" key="12">
    <source>
        <dbReference type="ARBA" id="ARBA00023244"/>
    </source>
</evidence>
<comment type="subcellular location">
    <subcellularLocation>
        <location evidence="1 14">Cytoplasm</location>
    </subcellularLocation>
</comment>
<dbReference type="InterPro" id="IPR007197">
    <property type="entry name" value="rSAM"/>
</dbReference>
<evidence type="ECO:0000256" key="11">
    <source>
        <dbReference type="ARBA" id="ARBA00023014"/>
    </source>
</evidence>
<evidence type="ECO:0000313" key="18">
    <source>
        <dbReference type="EMBL" id="RAI37448.1"/>
    </source>
</evidence>
<dbReference type="UniPathway" id="UPA00251">
    <property type="reaction ID" value="UER00323"/>
</dbReference>
<name>A0A327KQ05_9BRAD</name>
<keyword evidence="9 14" id="KW-0560">Oxidoreductase</keyword>
<keyword evidence="8 14" id="KW-0479">Metal-binding</keyword>
<evidence type="ECO:0000256" key="7">
    <source>
        <dbReference type="ARBA" id="ARBA00022691"/>
    </source>
</evidence>
<evidence type="ECO:0000256" key="5">
    <source>
        <dbReference type="ARBA" id="ARBA00022485"/>
    </source>
</evidence>
<dbReference type="InterPro" id="IPR034505">
    <property type="entry name" value="Coproporphyrinogen-III_oxidase"/>
</dbReference>
<evidence type="ECO:0000313" key="19">
    <source>
        <dbReference type="Proteomes" id="UP000249130"/>
    </source>
</evidence>
<comment type="caution">
    <text evidence="18">The sequence shown here is derived from an EMBL/GenBank/DDBJ whole genome shotgun (WGS) entry which is preliminary data.</text>
</comment>
<evidence type="ECO:0000259" key="17">
    <source>
        <dbReference type="PROSITE" id="PS51918"/>
    </source>
</evidence>
<dbReference type="GO" id="GO:0004109">
    <property type="term" value="F:coproporphyrinogen oxidase activity"/>
    <property type="evidence" value="ECO:0007669"/>
    <property type="project" value="InterPro"/>
</dbReference>
<dbReference type="GO" id="GO:0046872">
    <property type="term" value="F:metal ion binding"/>
    <property type="evidence" value="ECO:0007669"/>
    <property type="project" value="UniProtKB-KW"/>
</dbReference>
<evidence type="ECO:0000256" key="1">
    <source>
        <dbReference type="ARBA" id="ARBA00004496"/>
    </source>
</evidence>
<dbReference type="GO" id="GO:0005737">
    <property type="term" value="C:cytoplasm"/>
    <property type="evidence" value="ECO:0007669"/>
    <property type="project" value="UniProtKB-SubCell"/>
</dbReference>
<comment type="pathway">
    <text evidence="2 14">Porphyrin-containing compound metabolism; protoporphyrin-IX biosynthesis; protoporphyrinogen-IX from coproporphyrinogen-III (AdoMet route): step 1/1.</text>
</comment>
<dbReference type="SMART" id="SM00729">
    <property type="entry name" value="Elp3"/>
    <property type="match status" value="1"/>
</dbReference>
<accession>A0A327KQ05</accession>
<protein>
    <recommendedName>
        <fullName evidence="14">Coproporphyrinogen-III oxidase</fullName>
        <ecNumber evidence="14">1.3.98.3</ecNumber>
    </recommendedName>
</protein>
<keyword evidence="6 14" id="KW-0963">Cytoplasm</keyword>
<dbReference type="EC" id="1.3.98.3" evidence="14"/>
<dbReference type="SFLD" id="SFLDS00029">
    <property type="entry name" value="Radical_SAM"/>
    <property type="match status" value="1"/>
</dbReference>
<dbReference type="EMBL" id="NPEX01000447">
    <property type="protein sequence ID" value="RAI37448.1"/>
    <property type="molecule type" value="Genomic_DNA"/>
</dbReference>
<feature type="binding site" evidence="15">
    <location>
        <position position="236"/>
    </location>
    <ligand>
        <name>S-adenosyl-L-methionine</name>
        <dbReference type="ChEBI" id="CHEBI:59789"/>
        <label>2</label>
    </ligand>
</feature>
<feature type="binding site" evidence="15">
    <location>
        <begin position="61"/>
        <end position="63"/>
    </location>
    <ligand>
        <name>S-adenosyl-L-methionine</name>
        <dbReference type="ChEBI" id="CHEBI:59789"/>
        <label>2</label>
    </ligand>
</feature>
<dbReference type="InterPro" id="IPR006638">
    <property type="entry name" value="Elp3/MiaA/NifB-like_rSAM"/>
</dbReference>
<dbReference type="InterPro" id="IPR013785">
    <property type="entry name" value="Aldolase_TIM"/>
</dbReference>
<organism evidence="18 19">
    <name type="scientific">Rhodoplanes roseus</name>
    <dbReference type="NCBI Taxonomy" id="29409"/>
    <lineage>
        <taxon>Bacteria</taxon>
        <taxon>Pseudomonadati</taxon>
        <taxon>Pseudomonadota</taxon>
        <taxon>Alphaproteobacteria</taxon>
        <taxon>Hyphomicrobiales</taxon>
        <taxon>Nitrobacteraceae</taxon>
        <taxon>Rhodoplanes</taxon>
    </lineage>
</organism>
<proteinExistence type="inferred from homology"/>
<evidence type="ECO:0000256" key="8">
    <source>
        <dbReference type="ARBA" id="ARBA00022723"/>
    </source>
</evidence>
<evidence type="ECO:0000256" key="16">
    <source>
        <dbReference type="PIRSR" id="PIRSR000167-2"/>
    </source>
</evidence>
<keyword evidence="19" id="KW-1185">Reference proteome</keyword>
<dbReference type="RefSeq" id="WP_111423044.1">
    <property type="nucleotide sequence ID" value="NZ_NPEX01000447.1"/>
</dbReference>
<evidence type="ECO:0000256" key="10">
    <source>
        <dbReference type="ARBA" id="ARBA00023004"/>
    </source>
</evidence>
<keyword evidence="5 14" id="KW-0004">4Fe-4S</keyword>
<keyword evidence="11 14" id="KW-0411">Iron-sulfur</keyword>
<dbReference type="GO" id="GO:0051539">
    <property type="term" value="F:4 iron, 4 sulfur cluster binding"/>
    <property type="evidence" value="ECO:0007669"/>
    <property type="project" value="UniProtKB-KW"/>
</dbReference>
<dbReference type="GO" id="GO:0051989">
    <property type="term" value="F:coproporphyrinogen dehydrogenase activity"/>
    <property type="evidence" value="ECO:0007669"/>
    <property type="project" value="UniProtKB-EC"/>
</dbReference>
<dbReference type="InterPro" id="IPR004558">
    <property type="entry name" value="Coprogen_oxidase_HemN"/>
</dbReference>
<comment type="cofactor">
    <cofactor evidence="14 16">
        <name>[4Fe-4S] cluster</name>
        <dbReference type="ChEBI" id="CHEBI:49883"/>
    </cofactor>
    <text evidence="14 16">Binds 1 [4Fe-4S] cluster. The cluster is coordinated with 3 cysteines and an exchangeable S-adenosyl-L-methionine.</text>
</comment>
<keyword evidence="12 14" id="KW-0627">Porphyrin biosynthesis</keyword>
<comment type="catalytic activity">
    <reaction evidence="13 14">
        <text>coproporphyrinogen III + 2 S-adenosyl-L-methionine = protoporphyrinogen IX + 2 5'-deoxyadenosine + 2 L-methionine + 2 CO2</text>
        <dbReference type="Rhea" id="RHEA:15425"/>
        <dbReference type="ChEBI" id="CHEBI:16526"/>
        <dbReference type="ChEBI" id="CHEBI:17319"/>
        <dbReference type="ChEBI" id="CHEBI:57307"/>
        <dbReference type="ChEBI" id="CHEBI:57309"/>
        <dbReference type="ChEBI" id="CHEBI:57844"/>
        <dbReference type="ChEBI" id="CHEBI:59789"/>
        <dbReference type="EC" id="1.3.98.3"/>
    </reaction>
</comment>
<evidence type="ECO:0000256" key="3">
    <source>
        <dbReference type="ARBA" id="ARBA00005493"/>
    </source>
</evidence>
<evidence type="ECO:0000256" key="6">
    <source>
        <dbReference type="ARBA" id="ARBA00022490"/>
    </source>
</evidence>
<dbReference type="PANTHER" id="PTHR13932:SF6">
    <property type="entry name" value="OXYGEN-INDEPENDENT COPROPORPHYRINOGEN III OXIDASE"/>
    <property type="match status" value="1"/>
</dbReference>
<dbReference type="OrthoDB" id="9808022at2"/>
<gene>
    <name evidence="18" type="primary">hemN</name>
    <name evidence="18" type="ORF">CH341_29615</name>
</gene>
<dbReference type="Proteomes" id="UP000249130">
    <property type="component" value="Unassembled WGS sequence"/>
</dbReference>
<dbReference type="NCBIfam" id="TIGR00538">
    <property type="entry name" value="hemN"/>
    <property type="match status" value="1"/>
</dbReference>
<dbReference type="SFLD" id="SFLDG01065">
    <property type="entry name" value="anaerobic_coproporphyrinogen-I"/>
    <property type="match status" value="1"/>
</dbReference>
<dbReference type="Pfam" id="PF06969">
    <property type="entry name" value="HemN_C"/>
    <property type="match status" value="1"/>
</dbReference>
<feature type="binding site" evidence="16">
    <location>
        <position position="55"/>
    </location>
    <ligand>
        <name>[4Fe-4S] cluster</name>
        <dbReference type="ChEBI" id="CHEBI:49883"/>
        <note>4Fe-4S-S-AdoMet</note>
    </ligand>
</feature>
<comment type="similarity">
    <text evidence="3 14">Belongs to the anaerobic coproporphyrinogen-III oxidase family.</text>
</comment>
<dbReference type="InterPro" id="IPR058240">
    <property type="entry name" value="rSAM_sf"/>
</dbReference>
<keyword evidence="7 14" id="KW-0949">S-adenosyl-L-methionine</keyword>
<dbReference type="InterPro" id="IPR010723">
    <property type="entry name" value="HemN_C"/>
</dbReference>
<dbReference type="GO" id="GO:0006782">
    <property type="term" value="P:protoporphyrinogen IX biosynthetic process"/>
    <property type="evidence" value="ECO:0007669"/>
    <property type="project" value="UniProtKB-UniPathway"/>
</dbReference>
<evidence type="ECO:0000256" key="9">
    <source>
        <dbReference type="ARBA" id="ARBA00023002"/>
    </source>
</evidence>
<feature type="binding site" evidence="15">
    <location>
        <position position="202"/>
    </location>
    <ligand>
        <name>S-adenosyl-L-methionine</name>
        <dbReference type="ChEBI" id="CHEBI:59789"/>
        <label>2</label>
    </ligand>
</feature>
<feature type="binding site" evidence="15">
    <location>
        <position position="165"/>
    </location>
    <ligand>
        <name>S-adenosyl-L-methionine</name>
        <dbReference type="ChEBI" id="CHEBI:59789"/>
        <label>2</label>
    </ligand>
</feature>
<dbReference type="Pfam" id="PF04055">
    <property type="entry name" value="Radical_SAM"/>
    <property type="match status" value="1"/>
</dbReference>
<feature type="domain" description="Radical SAM core" evidence="17">
    <location>
        <begin position="40"/>
        <end position="273"/>
    </location>
</feature>
<sequence length="449" mass="48584">MNSVIALAERNVPRYTSYPTAPHFSPAVDAKTYAGWLTALPAGSTLSLYLHVPFCTDICLYCGCHTKAVRRSEPLDAYTDRLIQEIGMVAAVAGSRKVVHIHWGGGTPSILGEERLARIVDAIRTSFDLSTLREHAIELDPRRLTQQLADALAAVGVTRASLGVQDFSPHVQDAIGRVQPFEIVRDAAAMLRRAGIDRINIDLMYGLPRQTIADVERSAGLAASLDPSRLALFGYAHVPWFKGNQKLIDTAALAGPGERIEQARAASRTLASHGYVPIGLDHFARPDDDLATLQRGGRLRRNFQGYTTDEADGLIGFGASAIGKLPQGFIQNAVDIAGYSRTIESGSLTTIKGVAVSSDDVLRAEIIERLMCDLGVDLDTLPANKITDSLDTSFAHELHDLDGLVAAGMVRIDGRRISITEEGRPFVRLVAAAFDAYLPQNRSRHSVAV</sequence>
<feature type="binding site" evidence="15">
    <location>
        <position position="105"/>
    </location>
    <ligand>
        <name>S-adenosyl-L-methionine</name>
        <dbReference type="ChEBI" id="CHEBI:59789"/>
        <label>1</label>
    </ligand>
</feature>
<reference evidence="18 19" key="1">
    <citation type="submission" date="2017-07" db="EMBL/GenBank/DDBJ databases">
        <title>Draft Genome Sequences of Select Purple Nonsulfur Bacteria.</title>
        <authorList>
            <person name="Lasarre B."/>
            <person name="Mckinlay J.B."/>
        </authorList>
    </citation>
    <scope>NUCLEOTIDE SEQUENCE [LARGE SCALE GENOMIC DNA]</scope>
    <source>
        <strain evidence="18 19">DSM 5909</strain>
    </source>
</reference>
<dbReference type="AlphaFoldDB" id="A0A327KQ05"/>
<feature type="binding site" evidence="15">
    <location>
        <position position="177"/>
    </location>
    <ligand>
        <name>S-adenosyl-L-methionine</name>
        <dbReference type="ChEBI" id="CHEBI:59789"/>
        <label>2</label>
    </ligand>
</feature>
<dbReference type="PROSITE" id="PS51918">
    <property type="entry name" value="RADICAL_SAM"/>
    <property type="match status" value="1"/>
</dbReference>
<feature type="binding site" evidence="16">
    <location>
        <position position="59"/>
    </location>
    <ligand>
        <name>[4Fe-4S] cluster</name>
        <dbReference type="ChEBI" id="CHEBI:49883"/>
        <note>4Fe-4S-S-AdoMet</note>
    </ligand>
</feature>
<feature type="binding site" evidence="15">
    <location>
        <begin position="106"/>
        <end position="107"/>
    </location>
    <ligand>
        <name>S-adenosyl-L-methionine</name>
        <dbReference type="ChEBI" id="CHEBI:59789"/>
        <label>2</label>
    </ligand>
</feature>
<feature type="binding site" evidence="16">
    <location>
        <position position="62"/>
    </location>
    <ligand>
        <name>[4Fe-4S] cluster</name>
        <dbReference type="ChEBI" id="CHEBI:49883"/>
        <note>4Fe-4S-S-AdoMet</note>
    </ligand>
</feature>
<comment type="subunit">
    <text evidence="4">Monomer.</text>
</comment>
<evidence type="ECO:0000256" key="13">
    <source>
        <dbReference type="ARBA" id="ARBA00048321"/>
    </source>
</evidence>
<feature type="binding site" evidence="15">
    <location>
        <position position="49"/>
    </location>
    <ligand>
        <name>S-adenosyl-L-methionine</name>
        <dbReference type="ChEBI" id="CHEBI:59789"/>
        <label>1</label>
    </ligand>
</feature>
<dbReference type="Gene3D" id="3.20.20.70">
    <property type="entry name" value="Aldolase class I"/>
    <property type="match status" value="1"/>
</dbReference>
<dbReference type="Gene3D" id="1.10.10.920">
    <property type="match status" value="1"/>
</dbReference>